<dbReference type="Proteomes" id="UP000245802">
    <property type="component" value="Chromosome"/>
</dbReference>
<dbReference type="KEGG" id="gog:C1280_35255"/>
<evidence type="ECO:0000256" key="1">
    <source>
        <dbReference type="SAM" id="MobiDB-lite"/>
    </source>
</evidence>
<keyword evidence="3" id="KW-1185">Reference proteome</keyword>
<feature type="region of interest" description="Disordered" evidence="1">
    <location>
        <begin position="1"/>
        <end position="39"/>
    </location>
</feature>
<protein>
    <submittedName>
        <fullName evidence="2">Uncharacterized protein</fullName>
    </submittedName>
</protein>
<dbReference type="AlphaFoldDB" id="A0A2Z3HA36"/>
<gene>
    <name evidence="2" type="ORF">C1280_35255</name>
</gene>
<reference evidence="2 3" key="1">
    <citation type="submission" date="2018-01" db="EMBL/GenBank/DDBJ databases">
        <title>G. obscuriglobus.</title>
        <authorList>
            <person name="Franke J."/>
            <person name="Blomberg W."/>
            <person name="Selmecki A."/>
        </authorList>
    </citation>
    <scope>NUCLEOTIDE SEQUENCE [LARGE SCALE GENOMIC DNA]</scope>
    <source>
        <strain evidence="2 3">DSM 5831</strain>
    </source>
</reference>
<sequence>MSAVNTMAKGKNSGGKPTPPPPDQQSSRAPEGAGEAEEKKAYTTLRVLIPDAEDIAELADRLGMNVAETYKKHARPIVRKLLIDLAKKRLKELEERPDDE</sequence>
<organism evidence="2 3">
    <name type="scientific">Gemmata obscuriglobus</name>
    <dbReference type="NCBI Taxonomy" id="114"/>
    <lineage>
        <taxon>Bacteria</taxon>
        <taxon>Pseudomonadati</taxon>
        <taxon>Planctomycetota</taxon>
        <taxon>Planctomycetia</taxon>
        <taxon>Gemmatales</taxon>
        <taxon>Gemmataceae</taxon>
        <taxon>Gemmata</taxon>
    </lineage>
</organism>
<proteinExistence type="predicted"/>
<evidence type="ECO:0000313" key="2">
    <source>
        <dbReference type="EMBL" id="AWM41741.1"/>
    </source>
</evidence>
<name>A0A2Z3HA36_9BACT</name>
<evidence type="ECO:0000313" key="3">
    <source>
        <dbReference type="Proteomes" id="UP000245802"/>
    </source>
</evidence>
<dbReference type="RefSeq" id="WP_010043550.1">
    <property type="nucleotide sequence ID" value="NZ_CP042911.1"/>
</dbReference>
<dbReference type="EMBL" id="CP025958">
    <property type="protein sequence ID" value="AWM41741.1"/>
    <property type="molecule type" value="Genomic_DNA"/>
</dbReference>
<accession>A0A2Z3HA36</accession>